<protein>
    <submittedName>
        <fullName evidence="9">Cytochrome P450</fullName>
    </submittedName>
</protein>
<keyword evidence="6 8" id="KW-0408">Iron</keyword>
<evidence type="ECO:0000256" key="5">
    <source>
        <dbReference type="ARBA" id="ARBA00023002"/>
    </source>
</evidence>
<gene>
    <name evidence="9" type="ORF">IT779_23920</name>
</gene>
<dbReference type="FunFam" id="1.10.630.10:FF:000018">
    <property type="entry name" value="Cytochrome P450 monooxygenase"/>
    <property type="match status" value="1"/>
</dbReference>
<comment type="caution">
    <text evidence="9">The sequence shown here is derived from an EMBL/GenBank/DDBJ whole genome shotgun (WGS) entry which is preliminary data.</text>
</comment>
<reference evidence="9" key="1">
    <citation type="submission" date="2020-11" db="EMBL/GenBank/DDBJ databases">
        <title>Nocardia NEAU-351.nov., a novel actinomycete isolated from the cow dung.</title>
        <authorList>
            <person name="Zhang X."/>
        </authorList>
    </citation>
    <scope>NUCLEOTIDE SEQUENCE</scope>
    <source>
        <strain evidence="9">NEAU-351</strain>
    </source>
</reference>
<evidence type="ECO:0000256" key="6">
    <source>
        <dbReference type="ARBA" id="ARBA00023004"/>
    </source>
</evidence>
<evidence type="ECO:0000256" key="3">
    <source>
        <dbReference type="ARBA" id="ARBA00022617"/>
    </source>
</evidence>
<dbReference type="PANTHER" id="PTHR46696:SF1">
    <property type="entry name" value="CYTOCHROME P450 YJIB-RELATED"/>
    <property type="match status" value="1"/>
</dbReference>
<dbReference type="GO" id="GO:0005506">
    <property type="term" value="F:iron ion binding"/>
    <property type="evidence" value="ECO:0007669"/>
    <property type="project" value="InterPro"/>
</dbReference>
<comment type="cofactor">
    <cofactor evidence="1">
        <name>heme</name>
        <dbReference type="ChEBI" id="CHEBI:30413"/>
    </cofactor>
</comment>
<evidence type="ECO:0000256" key="8">
    <source>
        <dbReference type="RuleBase" id="RU000461"/>
    </source>
</evidence>
<dbReference type="AlphaFoldDB" id="A0A931ICV1"/>
<dbReference type="Proteomes" id="UP000655751">
    <property type="component" value="Unassembled WGS sequence"/>
</dbReference>
<sequence>MNSGLSDTDPIVLDPHGADLQGELARIRARGNVTPIELPGGVRVWSVTGAKALEHILTSATVSKDPRQHWPAFIEGRIPQDWPLAAWVNTPSMFTAYGSEHRRLRKPVSAWFSPARTETLREHIDAIAEQLLADMDAAYAGQTVDARAEYAYPLPIRVINALLGVPDHLAEPLRHCVDAVFDTDNQDAAATYTTMITLLREVIAHRREHPGEDVTSALIRDSAESGLTEAEIVGTLYLIVNAGHETTVSLIDHTIHLLLTHPDHRRAVTDGELEWRTVIEEALRLEAPIAHVPLRYAVADFVLDGVAITAGDPIMPCFAGPGRDRTVHGPTADAFDPTRSSATTHLAFGYGIHRCLGAPLARLEANIAVPALFARYPDIRLADEPVHPTPGFISNGHRRLPVLLK</sequence>
<dbReference type="Gene3D" id="1.10.630.10">
    <property type="entry name" value="Cytochrome P450"/>
    <property type="match status" value="1"/>
</dbReference>
<dbReference type="InterPro" id="IPR002397">
    <property type="entry name" value="Cyt_P450_B"/>
</dbReference>
<dbReference type="GO" id="GO:0004497">
    <property type="term" value="F:monooxygenase activity"/>
    <property type="evidence" value="ECO:0007669"/>
    <property type="project" value="UniProtKB-KW"/>
</dbReference>
<dbReference type="PRINTS" id="PR00385">
    <property type="entry name" value="P450"/>
</dbReference>
<dbReference type="SUPFAM" id="SSF48264">
    <property type="entry name" value="Cytochrome P450"/>
    <property type="match status" value="1"/>
</dbReference>
<accession>A0A931ICV1</accession>
<keyword evidence="3 8" id="KW-0349">Heme</keyword>
<dbReference type="Pfam" id="PF00067">
    <property type="entry name" value="p450"/>
    <property type="match status" value="2"/>
</dbReference>
<name>A0A931ICV1_9NOCA</name>
<organism evidence="9 10">
    <name type="scientific">Nocardia bovistercoris</name>
    <dbReference type="NCBI Taxonomy" id="2785916"/>
    <lineage>
        <taxon>Bacteria</taxon>
        <taxon>Bacillati</taxon>
        <taxon>Actinomycetota</taxon>
        <taxon>Actinomycetes</taxon>
        <taxon>Mycobacteriales</taxon>
        <taxon>Nocardiaceae</taxon>
        <taxon>Nocardia</taxon>
    </lineage>
</organism>
<dbReference type="GO" id="GO:0020037">
    <property type="term" value="F:heme binding"/>
    <property type="evidence" value="ECO:0007669"/>
    <property type="project" value="InterPro"/>
</dbReference>
<dbReference type="EMBL" id="JADMLG010000010">
    <property type="protein sequence ID" value="MBH0779322.1"/>
    <property type="molecule type" value="Genomic_DNA"/>
</dbReference>
<proteinExistence type="inferred from homology"/>
<evidence type="ECO:0000313" key="9">
    <source>
        <dbReference type="EMBL" id="MBH0779322.1"/>
    </source>
</evidence>
<dbReference type="InterPro" id="IPR036396">
    <property type="entry name" value="Cyt_P450_sf"/>
</dbReference>
<dbReference type="GO" id="GO:0016705">
    <property type="term" value="F:oxidoreductase activity, acting on paired donors, with incorporation or reduction of molecular oxygen"/>
    <property type="evidence" value="ECO:0007669"/>
    <property type="project" value="InterPro"/>
</dbReference>
<dbReference type="InterPro" id="IPR017972">
    <property type="entry name" value="Cyt_P450_CS"/>
</dbReference>
<evidence type="ECO:0000256" key="2">
    <source>
        <dbReference type="ARBA" id="ARBA00010617"/>
    </source>
</evidence>
<keyword evidence="10" id="KW-1185">Reference proteome</keyword>
<keyword evidence="7 8" id="KW-0503">Monooxygenase</keyword>
<dbReference type="PRINTS" id="PR00359">
    <property type="entry name" value="BP450"/>
</dbReference>
<evidence type="ECO:0000256" key="7">
    <source>
        <dbReference type="ARBA" id="ARBA00023033"/>
    </source>
</evidence>
<evidence type="ECO:0000256" key="4">
    <source>
        <dbReference type="ARBA" id="ARBA00022723"/>
    </source>
</evidence>
<dbReference type="CDD" id="cd11029">
    <property type="entry name" value="CYP107-like"/>
    <property type="match status" value="1"/>
</dbReference>
<dbReference type="RefSeq" id="WP_196151633.1">
    <property type="nucleotide sequence ID" value="NZ_JADMLG010000010.1"/>
</dbReference>
<evidence type="ECO:0000256" key="1">
    <source>
        <dbReference type="ARBA" id="ARBA00001971"/>
    </source>
</evidence>
<evidence type="ECO:0000313" key="10">
    <source>
        <dbReference type="Proteomes" id="UP000655751"/>
    </source>
</evidence>
<keyword evidence="5 8" id="KW-0560">Oxidoreductase</keyword>
<dbReference type="InterPro" id="IPR001128">
    <property type="entry name" value="Cyt_P450"/>
</dbReference>
<dbReference type="PROSITE" id="PS00086">
    <property type="entry name" value="CYTOCHROME_P450"/>
    <property type="match status" value="1"/>
</dbReference>
<comment type="similarity">
    <text evidence="2 8">Belongs to the cytochrome P450 family.</text>
</comment>
<keyword evidence="4 8" id="KW-0479">Metal-binding</keyword>
<dbReference type="PANTHER" id="PTHR46696">
    <property type="entry name" value="P450, PUTATIVE (EUROFUNG)-RELATED"/>
    <property type="match status" value="1"/>
</dbReference>